<dbReference type="InterPro" id="IPR051310">
    <property type="entry name" value="MCP_chemotaxis"/>
</dbReference>
<comment type="caution">
    <text evidence="8">The sequence shown here is derived from an EMBL/GenBank/DDBJ whole genome shotgun (WGS) entry which is preliminary data.</text>
</comment>
<proteinExistence type="inferred from homology"/>
<evidence type="ECO:0000259" key="5">
    <source>
        <dbReference type="PROSITE" id="PS50111"/>
    </source>
</evidence>
<gene>
    <name evidence="8" type="ORF">OM075_15495</name>
</gene>
<dbReference type="PANTHER" id="PTHR43531:SF11">
    <property type="entry name" value="METHYL-ACCEPTING CHEMOTAXIS PROTEIN 3"/>
    <property type="match status" value="1"/>
</dbReference>
<evidence type="ECO:0000313" key="8">
    <source>
        <dbReference type="EMBL" id="MCW3787879.1"/>
    </source>
</evidence>
<dbReference type="AlphaFoldDB" id="A0AAE3M691"/>
<name>A0AAE3M691_9BACT</name>
<dbReference type="PANTHER" id="PTHR43531">
    <property type="entry name" value="PROTEIN ICFG"/>
    <property type="match status" value="1"/>
</dbReference>
<dbReference type="Proteomes" id="UP001209229">
    <property type="component" value="Unassembled WGS sequence"/>
</dbReference>
<dbReference type="EMBL" id="JAPDPJ010000038">
    <property type="protein sequence ID" value="MCW3787879.1"/>
    <property type="molecule type" value="Genomic_DNA"/>
</dbReference>
<keyword evidence="1" id="KW-0145">Chemotaxis</keyword>
<dbReference type="PROSITE" id="PS50192">
    <property type="entry name" value="T_SNARE"/>
    <property type="match status" value="1"/>
</dbReference>
<dbReference type="InterPro" id="IPR000727">
    <property type="entry name" value="T_SNARE_dom"/>
</dbReference>
<dbReference type="Pfam" id="PF00015">
    <property type="entry name" value="MCPsignal"/>
    <property type="match status" value="1"/>
</dbReference>
<feature type="domain" description="Methyl-accepting transducer" evidence="5">
    <location>
        <begin position="419"/>
        <end position="634"/>
    </location>
</feature>
<dbReference type="PROSITE" id="PS50885">
    <property type="entry name" value="HAMP"/>
    <property type="match status" value="1"/>
</dbReference>
<dbReference type="GO" id="GO:0005886">
    <property type="term" value="C:plasma membrane"/>
    <property type="evidence" value="ECO:0007669"/>
    <property type="project" value="TreeGrafter"/>
</dbReference>
<keyword evidence="9" id="KW-1185">Reference proteome</keyword>
<dbReference type="CDD" id="cd06225">
    <property type="entry name" value="HAMP"/>
    <property type="match status" value="1"/>
</dbReference>
<feature type="domain" description="HAMP" evidence="7">
    <location>
        <begin position="362"/>
        <end position="414"/>
    </location>
</feature>
<evidence type="ECO:0000313" key="9">
    <source>
        <dbReference type="Proteomes" id="UP001209229"/>
    </source>
</evidence>
<dbReference type="SUPFAM" id="SSF58104">
    <property type="entry name" value="Methyl-accepting chemotaxis protein (MCP) signaling domain"/>
    <property type="match status" value="1"/>
</dbReference>
<dbReference type="Gene3D" id="3.30.450.20">
    <property type="entry name" value="PAS domain"/>
    <property type="match status" value="1"/>
</dbReference>
<evidence type="ECO:0000256" key="3">
    <source>
        <dbReference type="PROSITE-ProRule" id="PRU00284"/>
    </source>
</evidence>
<dbReference type="InterPro" id="IPR004089">
    <property type="entry name" value="MCPsignal_dom"/>
</dbReference>
<keyword evidence="4" id="KW-1133">Transmembrane helix</keyword>
<evidence type="ECO:0000256" key="2">
    <source>
        <dbReference type="ARBA" id="ARBA00029447"/>
    </source>
</evidence>
<feature type="transmembrane region" description="Helical" evidence="4">
    <location>
        <begin position="29"/>
        <end position="49"/>
    </location>
</feature>
<dbReference type="GO" id="GO:0007165">
    <property type="term" value="P:signal transduction"/>
    <property type="evidence" value="ECO:0007669"/>
    <property type="project" value="UniProtKB-KW"/>
</dbReference>
<dbReference type="RefSeq" id="WP_301191443.1">
    <property type="nucleotide sequence ID" value="NZ_JAPDPJ010000038.1"/>
</dbReference>
<keyword evidence="3" id="KW-0807">Transducer</keyword>
<dbReference type="PROSITE" id="PS50111">
    <property type="entry name" value="CHEMOTAXIS_TRANSDUC_2"/>
    <property type="match status" value="1"/>
</dbReference>
<keyword evidence="4" id="KW-0472">Membrane</keyword>
<feature type="transmembrane region" description="Helical" evidence="4">
    <location>
        <begin position="341"/>
        <end position="360"/>
    </location>
</feature>
<dbReference type="Gene3D" id="1.10.287.950">
    <property type="entry name" value="Methyl-accepting chemotaxis protein"/>
    <property type="match status" value="1"/>
</dbReference>
<dbReference type="SMART" id="SM00304">
    <property type="entry name" value="HAMP"/>
    <property type="match status" value="1"/>
</dbReference>
<dbReference type="CDD" id="cd11386">
    <property type="entry name" value="MCP_signal"/>
    <property type="match status" value="1"/>
</dbReference>
<dbReference type="GO" id="GO:0004888">
    <property type="term" value="F:transmembrane signaling receptor activity"/>
    <property type="evidence" value="ECO:0007669"/>
    <property type="project" value="TreeGrafter"/>
</dbReference>
<sequence length="649" mass="72408">MKKILQKRLNIINPKHLLLSLSIGLRIKLSVSILVSIIIIILGIVLYNYQKGIIFEQAKQNSYDTIDDLILFTQNEIDASKDKIGYFGQVTLNQLSSMGDFKTSRKETFQFQVTLPDQTDTIINVPAWYRGETRLQGDSTIYPILKGMGVEFFIYFQKTDDYMVEIYSSHNRDALRNNETFAFPIGDEGLWHIASEEDSVFTFSHWEGRKWVQTIRLFTRDENNNINGAIVAGIQERDEEKLGSAFYHKKFYETGHCYQVSQRGEITFHHTIQNFTIVDKPAFKEMIAEKMEDKASYVVLNDSVGIEKYLFYKYYPVNYNNVVIEIPADEIFTSLYALRNGIIIAILVMILCIYFVITWISNTITNRLDIAVNHAKNISSGDLTSTIPIDSKDELAELGSALNQMSTILKDTVSGITSTVETVNNTSIELTSISKNIANGANSQASSLEEISSSMEEITGTVEQNTLNAKKTSSISDESAHNIQNSSDVLQESVGYLKEIAQKVTVINDISFQTNILALNAAVEAARAGEHGRGFSVVAGEVRKLAERSRLAADEISLVSKKGMDIAQEAGVKLSEHVPMVHQTADLVKEIAAASIEQSSGIEQINSAIQGLNNITQQNASDANTISNNIDKLSENSNTLTKLINFFKI</sequence>
<dbReference type="GO" id="GO:0006935">
    <property type="term" value="P:chemotaxis"/>
    <property type="evidence" value="ECO:0007669"/>
    <property type="project" value="UniProtKB-KW"/>
</dbReference>
<evidence type="ECO:0000259" key="7">
    <source>
        <dbReference type="PROSITE" id="PS50885"/>
    </source>
</evidence>
<feature type="domain" description="T-SNARE coiled-coil homology" evidence="6">
    <location>
        <begin position="410"/>
        <end position="472"/>
    </location>
</feature>
<accession>A0AAE3M691</accession>
<organism evidence="8 9">
    <name type="scientific">Plebeiibacterium sediminum</name>
    <dbReference type="NCBI Taxonomy" id="2992112"/>
    <lineage>
        <taxon>Bacteria</taxon>
        <taxon>Pseudomonadati</taxon>
        <taxon>Bacteroidota</taxon>
        <taxon>Bacteroidia</taxon>
        <taxon>Marinilabiliales</taxon>
        <taxon>Marinilabiliaceae</taxon>
        <taxon>Plebeiibacterium</taxon>
    </lineage>
</organism>
<evidence type="ECO:0000256" key="1">
    <source>
        <dbReference type="ARBA" id="ARBA00022500"/>
    </source>
</evidence>
<comment type="similarity">
    <text evidence="2">Belongs to the methyl-accepting chemotaxis (MCP) protein family.</text>
</comment>
<evidence type="ECO:0000256" key="4">
    <source>
        <dbReference type="SAM" id="Phobius"/>
    </source>
</evidence>
<dbReference type="SMART" id="SM00283">
    <property type="entry name" value="MA"/>
    <property type="match status" value="1"/>
</dbReference>
<reference evidence="8" key="1">
    <citation type="submission" date="2022-10" db="EMBL/GenBank/DDBJ databases">
        <authorList>
            <person name="Yu W.X."/>
        </authorList>
    </citation>
    <scope>NUCLEOTIDE SEQUENCE</scope>
    <source>
        <strain evidence="8">AAT</strain>
    </source>
</reference>
<evidence type="ECO:0000259" key="6">
    <source>
        <dbReference type="PROSITE" id="PS50192"/>
    </source>
</evidence>
<dbReference type="InterPro" id="IPR003660">
    <property type="entry name" value="HAMP_dom"/>
</dbReference>
<protein>
    <submittedName>
        <fullName evidence="8">Methyl-accepting chemotaxis protein</fullName>
    </submittedName>
</protein>
<keyword evidence="4" id="KW-0812">Transmembrane</keyword>
<dbReference type="Pfam" id="PF00672">
    <property type="entry name" value="HAMP"/>
    <property type="match status" value="1"/>
</dbReference>